<dbReference type="AlphaFoldDB" id="A0A1T3I6G9"/>
<dbReference type="InterPro" id="IPR005901">
    <property type="entry name" value="GLPGLI"/>
</dbReference>
<dbReference type="STRING" id="238.BBD35_05685"/>
<name>A0A1T3I6G9_ELIME</name>
<dbReference type="eggNOG" id="ENOG502ZBYV">
    <property type="taxonomic scope" value="Bacteria"/>
</dbReference>
<comment type="caution">
    <text evidence="1">The sequence shown here is derived from an EMBL/GenBank/DDBJ whole genome shotgun (WGS) entry which is preliminary data.</text>
</comment>
<reference evidence="1 2" key="1">
    <citation type="submission" date="2016-11" db="EMBL/GenBank/DDBJ databases">
        <title>Genome sequence and comparative genomic analysis of clinical strain Elizabethkingia meningoseptica 61421 PRCM.</title>
        <authorList>
            <person name="Wang M."/>
            <person name="Hu S."/>
            <person name="Cao L."/>
            <person name="Jiang T."/>
            <person name="Zhou Y."/>
            <person name="Ming D."/>
        </authorList>
    </citation>
    <scope>NUCLEOTIDE SEQUENCE [LARGE SCALE GENOMIC DNA]</scope>
    <source>
        <strain evidence="1 2">61421 PRCM</strain>
    </source>
</reference>
<keyword evidence="2" id="KW-1185">Reference proteome</keyword>
<protein>
    <submittedName>
        <fullName evidence="1">GLPGLI family protein</fullName>
    </submittedName>
</protein>
<dbReference type="RefSeq" id="WP_070905122.1">
    <property type="nucleotide sequence ID" value="NZ_CP016378.1"/>
</dbReference>
<gene>
    <name evidence="1" type="ORF">BMF97_16950</name>
</gene>
<accession>A0A1T3I6G9</accession>
<evidence type="ECO:0000313" key="1">
    <source>
        <dbReference type="EMBL" id="OOH93163.1"/>
    </source>
</evidence>
<proteinExistence type="predicted"/>
<dbReference type="EMBL" id="MPOG01000019">
    <property type="protein sequence ID" value="OOH93163.1"/>
    <property type="molecule type" value="Genomic_DNA"/>
</dbReference>
<sequence>MKKLQFFIFCITVFCYSQNTRFVYQVKMKPDSTQRDQIRTELTNLDTDSKGSVFYAAKLIVQDSIMKAYKEGKASFITPEQAKMMRSGIHYSIKKDYKKQEIFYSQSLGPDAFIYSEVKPFNWKITKETKKIGSYNAQKATLQYGGRIWEAWFTTEIPFQDGPYKFCGLPGLIIKVEDSKGDYQFELLEAKKIPAQHQISAPWKQPVKVKKEDFNKVLKRYTEDPVSFLPPPPVSALGNKLDPDPVASKKFKDQVVAERKADNNPIEFN</sequence>
<evidence type="ECO:0000313" key="2">
    <source>
        <dbReference type="Proteomes" id="UP000188947"/>
    </source>
</evidence>
<dbReference type="Pfam" id="PF09697">
    <property type="entry name" value="Porph_ging"/>
    <property type="match status" value="1"/>
</dbReference>
<dbReference type="NCBIfam" id="TIGR01200">
    <property type="entry name" value="GLPGLI"/>
    <property type="match status" value="1"/>
</dbReference>
<organism evidence="1 2">
    <name type="scientific">Elizabethkingia meningoseptica</name>
    <name type="common">Chryseobacterium meningosepticum</name>
    <dbReference type="NCBI Taxonomy" id="238"/>
    <lineage>
        <taxon>Bacteria</taxon>
        <taxon>Pseudomonadati</taxon>
        <taxon>Bacteroidota</taxon>
        <taxon>Flavobacteriia</taxon>
        <taxon>Flavobacteriales</taxon>
        <taxon>Weeksellaceae</taxon>
        <taxon>Elizabethkingia</taxon>
    </lineage>
</organism>
<dbReference type="OrthoDB" id="1440774at2"/>
<dbReference type="Proteomes" id="UP000188947">
    <property type="component" value="Unassembled WGS sequence"/>
</dbReference>